<dbReference type="EMBL" id="AGUD01000049">
    <property type="protein sequence ID" value="EHN12053.1"/>
    <property type="molecule type" value="Genomic_DNA"/>
</dbReference>
<dbReference type="PATRIC" id="fig|1097667.3.peg.1050"/>
<dbReference type="SUPFAM" id="SSF48239">
    <property type="entry name" value="Terpenoid cyclases/Protein prenyltransferases"/>
    <property type="match status" value="1"/>
</dbReference>
<evidence type="ECO:0000313" key="1">
    <source>
        <dbReference type="EMBL" id="EHN12053.1"/>
    </source>
</evidence>
<dbReference type="Proteomes" id="UP000005143">
    <property type="component" value="Unassembled WGS sequence"/>
</dbReference>
<name>H0E2N9_9ACTN</name>
<gene>
    <name evidence="1" type="ORF">PAI11_10520</name>
</gene>
<comment type="caution">
    <text evidence="1">The sequence shown here is derived from an EMBL/GenBank/DDBJ whole genome shotgun (WGS) entry which is preliminary data.</text>
</comment>
<dbReference type="InterPro" id="IPR008930">
    <property type="entry name" value="Terpenoid_cyclase/PrenylTrfase"/>
</dbReference>
<evidence type="ECO:0000313" key="2">
    <source>
        <dbReference type="Proteomes" id="UP000005143"/>
    </source>
</evidence>
<dbReference type="Gene3D" id="1.50.10.20">
    <property type="match status" value="1"/>
</dbReference>
<proteinExistence type="predicted"/>
<dbReference type="AlphaFoldDB" id="H0E2N9"/>
<sequence>MNLGAIDPFLATHGRVLDRRWLDALLGRGDAAPALRALAGYRNEDGGYGWGLEPDQRSPSSQPIGALHALELLADLGPAGGPAARATCDWLAAVSLPDGGVPFSLAGAAGPGVAAWFAGADVAASSLHLTAAIAEAAHRAARHDAGVREHPWLAGATRFCLQRIADLRDVSQAMTLRYALLLLDALDGDEPAAELRRLAALLPASATVPVAGGAEDEAMRPLDFSPRPGTALRALIDPAAIDADLDRLEGLQRDDGGWPVEWARWSPAGALEWRGVLTVRALRLLVDNGRVDAEALRAG</sequence>
<keyword evidence="2" id="KW-1185">Reference proteome</keyword>
<organism evidence="1 2">
    <name type="scientific">Patulibacter medicamentivorans</name>
    <dbReference type="NCBI Taxonomy" id="1097667"/>
    <lineage>
        <taxon>Bacteria</taxon>
        <taxon>Bacillati</taxon>
        <taxon>Actinomycetota</taxon>
        <taxon>Thermoleophilia</taxon>
        <taxon>Solirubrobacterales</taxon>
        <taxon>Patulibacteraceae</taxon>
        <taxon>Patulibacter</taxon>
    </lineage>
</organism>
<protein>
    <submittedName>
        <fullName evidence="1">Uncharacterized protein</fullName>
    </submittedName>
</protein>
<accession>H0E2N9</accession>
<reference evidence="1 2" key="1">
    <citation type="journal article" date="2013" name="Biodegradation">
        <title>Quantitative proteomic analysis of ibuprofen-degrading Patulibacter sp. strain I11.</title>
        <authorList>
            <person name="Almeida B."/>
            <person name="Kjeldal H."/>
            <person name="Lolas I."/>
            <person name="Knudsen A.D."/>
            <person name="Carvalho G."/>
            <person name="Nielsen K.L."/>
            <person name="Barreto Crespo M.T."/>
            <person name="Stensballe A."/>
            <person name="Nielsen J.L."/>
        </authorList>
    </citation>
    <scope>NUCLEOTIDE SEQUENCE [LARGE SCALE GENOMIC DNA]</scope>
    <source>
        <strain evidence="1 2">I11</strain>
    </source>
</reference>